<keyword evidence="1" id="KW-0812">Transmembrane</keyword>
<feature type="transmembrane region" description="Helical" evidence="1">
    <location>
        <begin position="251"/>
        <end position="269"/>
    </location>
</feature>
<dbReference type="AlphaFoldDB" id="A0AAC9JHM8"/>
<keyword evidence="2" id="KW-0732">Signal</keyword>
<evidence type="ECO:0000313" key="4">
    <source>
        <dbReference type="Proteomes" id="UP000182101"/>
    </source>
</evidence>
<evidence type="ECO:0008006" key="5">
    <source>
        <dbReference type="Google" id="ProtNLM"/>
    </source>
</evidence>
<sequence length="275" mass="29773">MKKTVLATLTFLSLGVQANIVSGPAFTDEGKAVNTQGLEWLSLSATNGMSSKEMMANLERDSGWKDNFGNNWGYDDWRIATRFEVEELLYSLWGGTALGLSTDNYDGTKWFNDNLNLTGSNTVNSQIGWFRYGIGECGLSEAEAYSDATKGCEGNAFISFDVIERDQVGDIVNSNGTLSRGITYRANSGLAGSFTRNGGINFDEQYDVRINNSSYNIEDGVGSSAESFVLVRGQDANYGGWGEPSALVSNASFGGTALFSVSLFGMLLLRRRASN</sequence>
<proteinExistence type="predicted"/>
<reference evidence="3 4" key="1">
    <citation type="submission" date="2016-11" db="EMBL/GenBank/DDBJ databases">
        <title>Networking in microbes: conjugative elements and plasmids in the genus Alteromonas.</title>
        <authorList>
            <person name="Lopez-Perez M."/>
            <person name="Ramon-Marco N."/>
            <person name="Rodriguez-Valera F."/>
        </authorList>
    </citation>
    <scope>NUCLEOTIDE SEQUENCE [LARGE SCALE GENOMIC DNA]</scope>
    <source>
        <strain evidence="3 4">CP48</strain>
        <plasmid evidence="4">pamcp48-600</plasmid>
    </source>
</reference>
<organism evidence="3 4">
    <name type="scientific">Alteromonas mediterranea</name>
    <dbReference type="NCBI Taxonomy" id="314275"/>
    <lineage>
        <taxon>Bacteria</taxon>
        <taxon>Pseudomonadati</taxon>
        <taxon>Pseudomonadota</taxon>
        <taxon>Gammaproteobacteria</taxon>
        <taxon>Alteromonadales</taxon>
        <taxon>Alteromonadaceae</taxon>
        <taxon>Alteromonas/Salinimonas group</taxon>
        <taxon>Alteromonas</taxon>
    </lineage>
</organism>
<keyword evidence="1" id="KW-1133">Transmembrane helix</keyword>
<gene>
    <name evidence="3" type="ORF">BM524_20410</name>
</gene>
<protein>
    <recommendedName>
        <fullName evidence="5">DUF1566 domain-containing protein</fullName>
    </recommendedName>
</protein>
<keyword evidence="1" id="KW-0472">Membrane</keyword>
<accession>A0AAC9JHM8</accession>
<feature type="chain" id="PRO_5042251899" description="DUF1566 domain-containing protein" evidence="2">
    <location>
        <begin position="19"/>
        <end position="275"/>
    </location>
</feature>
<dbReference type="RefSeq" id="WP_071960885.1">
    <property type="nucleotide sequence ID" value="NZ_CP018025.1"/>
</dbReference>
<keyword evidence="3" id="KW-0614">Plasmid</keyword>
<geneLocation type="plasmid" evidence="4">
    <name>pamcp48-600</name>
</geneLocation>
<evidence type="ECO:0000313" key="3">
    <source>
        <dbReference type="EMBL" id="APD92272.1"/>
    </source>
</evidence>
<feature type="signal peptide" evidence="2">
    <location>
        <begin position="1"/>
        <end position="18"/>
    </location>
</feature>
<dbReference type="Proteomes" id="UP000182101">
    <property type="component" value="Plasmid pAMCP48-600"/>
</dbReference>
<evidence type="ECO:0000256" key="2">
    <source>
        <dbReference type="SAM" id="SignalP"/>
    </source>
</evidence>
<name>A0AAC9JHM8_9ALTE</name>
<evidence type="ECO:0000256" key="1">
    <source>
        <dbReference type="SAM" id="Phobius"/>
    </source>
</evidence>
<dbReference type="EMBL" id="CP018025">
    <property type="protein sequence ID" value="APD92272.1"/>
    <property type="molecule type" value="Genomic_DNA"/>
</dbReference>